<dbReference type="PRINTS" id="PR00455">
    <property type="entry name" value="HTHTETR"/>
</dbReference>
<evidence type="ECO:0000256" key="1">
    <source>
        <dbReference type="ARBA" id="ARBA00023015"/>
    </source>
</evidence>
<dbReference type="InterPro" id="IPR036271">
    <property type="entry name" value="Tet_transcr_reg_TetR-rel_C_sf"/>
</dbReference>
<dbReference type="AlphaFoldDB" id="A0A1T5JIQ0"/>
<evidence type="ECO:0000256" key="3">
    <source>
        <dbReference type="ARBA" id="ARBA00023163"/>
    </source>
</evidence>
<evidence type="ECO:0000313" key="8">
    <source>
        <dbReference type="EMBL" id="SKC51299.1"/>
    </source>
</evidence>
<keyword evidence="2 4" id="KW-0238">DNA-binding</keyword>
<evidence type="ECO:0000313" key="9">
    <source>
        <dbReference type="Proteomes" id="UP000190341"/>
    </source>
</evidence>
<feature type="compositionally biased region" description="Low complexity" evidence="5">
    <location>
        <begin position="29"/>
        <end position="42"/>
    </location>
</feature>
<dbReference type="PROSITE" id="PS01081">
    <property type="entry name" value="HTH_TETR_1"/>
    <property type="match status" value="1"/>
</dbReference>
<dbReference type="GO" id="GO:0000976">
    <property type="term" value="F:transcription cis-regulatory region binding"/>
    <property type="evidence" value="ECO:0007669"/>
    <property type="project" value="TreeGrafter"/>
</dbReference>
<dbReference type="SUPFAM" id="SSF48498">
    <property type="entry name" value="Tetracyclin repressor-like, C-terminal domain"/>
    <property type="match status" value="1"/>
</dbReference>
<feature type="DNA-binding region" description="H-T-H motif" evidence="4">
    <location>
        <begin position="95"/>
        <end position="114"/>
    </location>
</feature>
<evidence type="ECO:0000256" key="5">
    <source>
        <dbReference type="SAM" id="MobiDB-lite"/>
    </source>
</evidence>
<dbReference type="InterPro" id="IPR050109">
    <property type="entry name" value="HTH-type_TetR-like_transc_reg"/>
</dbReference>
<keyword evidence="6" id="KW-1133">Transmembrane helix</keyword>
<keyword evidence="6" id="KW-0472">Membrane</keyword>
<feature type="domain" description="HTH tetR-type" evidence="7">
    <location>
        <begin position="72"/>
        <end position="132"/>
    </location>
</feature>
<keyword evidence="6" id="KW-0812">Transmembrane</keyword>
<protein>
    <submittedName>
        <fullName evidence="8">Transcriptional regulator, TetR family</fullName>
    </submittedName>
</protein>
<feature type="transmembrane region" description="Helical" evidence="6">
    <location>
        <begin position="221"/>
        <end position="240"/>
    </location>
</feature>
<keyword evidence="9" id="KW-1185">Reference proteome</keyword>
<dbReference type="EMBL" id="FUZV01000001">
    <property type="protein sequence ID" value="SKC51299.1"/>
    <property type="molecule type" value="Genomic_DNA"/>
</dbReference>
<dbReference type="InterPro" id="IPR009057">
    <property type="entry name" value="Homeodomain-like_sf"/>
</dbReference>
<dbReference type="Proteomes" id="UP000190341">
    <property type="component" value="Unassembled WGS sequence"/>
</dbReference>
<dbReference type="InterPro" id="IPR023772">
    <property type="entry name" value="DNA-bd_HTH_TetR-type_CS"/>
</dbReference>
<dbReference type="STRING" id="428993.SAMN06296058_0823"/>
<sequence length="272" mass="29094">MKSQPPKKPGPPARKSKLPATRVAPAGGASAPTLASPTAPKSPSKRGRPPTRAGKEGTRAPGRPAADPQRQADQRERMLDASLQCFVRIGIAATSLRHIATEAGVTPALVHYYFGDKSQLQQAVVKERLLPVVGELQAPLGKASEGDTAALIAGFVQGVGAVVERHPWLPTLWVREVLLEGGALRDVLLKEVGPLVAKMMAGRFAQAQQAGRLNADLDPRLLMVSLIGLTFFPLASAPIWRALFGADDIDFNDLRRHTLVLLDRGLELKDAN</sequence>
<proteinExistence type="predicted"/>
<evidence type="ECO:0000256" key="2">
    <source>
        <dbReference type="ARBA" id="ARBA00023125"/>
    </source>
</evidence>
<dbReference type="GO" id="GO:0003700">
    <property type="term" value="F:DNA-binding transcription factor activity"/>
    <property type="evidence" value="ECO:0007669"/>
    <property type="project" value="TreeGrafter"/>
</dbReference>
<evidence type="ECO:0000256" key="4">
    <source>
        <dbReference type="PROSITE-ProRule" id="PRU00335"/>
    </source>
</evidence>
<evidence type="ECO:0000256" key="6">
    <source>
        <dbReference type="SAM" id="Phobius"/>
    </source>
</evidence>
<keyword evidence="1" id="KW-0805">Transcription regulation</keyword>
<feature type="compositionally biased region" description="Pro residues" evidence="5">
    <location>
        <begin position="1"/>
        <end position="12"/>
    </location>
</feature>
<dbReference type="Pfam" id="PF00440">
    <property type="entry name" value="TetR_N"/>
    <property type="match status" value="1"/>
</dbReference>
<reference evidence="8 9" key="1">
    <citation type="submission" date="2017-02" db="EMBL/GenBank/DDBJ databases">
        <authorList>
            <person name="Peterson S.W."/>
        </authorList>
    </citation>
    <scope>NUCLEOTIDE SEQUENCE [LARGE SCALE GENOMIC DNA]</scope>
    <source>
        <strain evidence="8 9">P15</strain>
    </source>
</reference>
<keyword evidence="3" id="KW-0804">Transcription</keyword>
<organism evidence="8 9">
    <name type="scientific">Pseudoxanthomonas indica</name>
    <dbReference type="NCBI Taxonomy" id="428993"/>
    <lineage>
        <taxon>Bacteria</taxon>
        <taxon>Pseudomonadati</taxon>
        <taxon>Pseudomonadota</taxon>
        <taxon>Gammaproteobacteria</taxon>
        <taxon>Lysobacterales</taxon>
        <taxon>Lysobacteraceae</taxon>
        <taxon>Pseudoxanthomonas</taxon>
    </lineage>
</organism>
<dbReference type="SUPFAM" id="SSF46689">
    <property type="entry name" value="Homeodomain-like"/>
    <property type="match status" value="1"/>
</dbReference>
<dbReference type="Gene3D" id="1.10.357.10">
    <property type="entry name" value="Tetracycline Repressor, domain 2"/>
    <property type="match status" value="1"/>
</dbReference>
<dbReference type="InterPro" id="IPR001647">
    <property type="entry name" value="HTH_TetR"/>
</dbReference>
<accession>A0A1T5JIQ0</accession>
<name>A0A1T5JIQ0_9GAMM</name>
<dbReference type="PANTHER" id="PTHR30055">
    <property type="entry name" value="HTH-TYPE TRANSCRIPTIONAL REGULATOR RUTR"/>
    <property type="match status" value="1"/>
</dbReference>
<gene>
    <name evidence="8" type="ORF">SAMN06296058_0823</name>
</gene>
<evidence type="ECO:0000259" key="7">
    <source>
        <dbReference type="PROSITE" id="PS50977"/>
    </source>
</evidence>
<dbReference type="PANTHER" id="PTHR30055:SF234">
    <property type="entry name" value="HTH-TYPE TRANSCRIPTIONAL REGULATOR BETI"/>
    <property type="match status" value="1"/>
</dbReference>
<feature type="region of interest" description="Disordered" evidence="5">
    <location>
        <begin position="1"/>
        <end position="75"/>
    </location>
</feature>
<dbReference type="PROSITE" id="PS50977">
    <property type="entry name" value="HTH_TETR_2"/>
    <property type="match status" value="1"/>
</dbReference>